<sequence length="149" mass="16301">MKNNLLICPTDGEQLNESNVRMVAFLVFLTSLAYLLTGWFGLPLLLTVDFSLRGFNRTRYSPLGRLADVLVRILRFPFRATNAAPKRFAAGIGLGFTIGISTLHGLGYATTIPTVVLAVFAALESLAGFCAGCYVYTFYVRLGNKLAVR</sequence>
<evidence type="ECO:0000259" key="2">
    <source>
        <dbReference type="Pfam" id="PF14340"/>
    </source>
</evidence>
<dbReference type="InterPro" id="IPR025508">
    <property type="entry name" value="DUF4395"/>
</dbReference>
<feature type="transmembrane region" description="Helical" evidence="1">
    <location>
        <begin position="23"/>
        <end position="48"/>
    </location>
</feature>
<gene>
    <name evidence="3" type="ORF">DYU11_24285</name>
</gene>
<dbReference type="EMBL" id="QXED01000007">
    <property type="protein sequence ID" value="RIV20032.1"/>
    <property type="molecule type" value="Genomic_DNA"/>
</dbReference>
<evidence type="ECO:0000256" key="1">
    <source>
        <dbReference type="SAM" id="Phobius"/>
    </source>
</evidence>
<evidence type="ECO:0000313" key="3">
    <source>
        <dbReference type="EMBL" id="RIV20032.1"/>
    </source>
</evidence>
<feature type="transmembrane region" description="Helical" evidence="1">
    <location>
        <begin position="88"/>
        <end position="109"/>
    </location>
</feature>
<protein>
    <submittedName>
        <fullName evidence="3">DUF4395 domain-containing protein</fullName>
    </submittedName>
</protein>
<feature type="domain" description="DUF4395" evidence="2">
    <location>
        <begin position="16"/>
        <end position="141"/>
    </location>
</feature>
<dbReference type="Pfam" id="PF14340">
    <property type="entry name" value="DUF4395"/>
    <property type="match status" value="1"/>
</dbReference>
<evidence type="ECO:0000313" key="4">
    <source>
        <dbReference type="Proteomes" id="UP000283523"/>
    </source>
</evidence>
<dbReference type="AlphaFoldDB" id="A0A418M2S2"/>
<keyword evidence="1" id="KW-0812">Transmembrane</keyword>
<dbReference type="OrthoDB" id="1261922at2"/>
<proteinExistence type="predicted"/>
<keyword evidence="4" id="KW-1185">Reference proteome</keyword>
<accession>A0A418M2S2</accession>
<dbReference type="Proteomes" id="UP000283523">
    <property type="component" value="Unassembled WGS sequence"/>
</dbReference>
<name>A0A418M2S2_9BACT</name>
<reference evidence="3 4" key="1">
    <citation type="submission" date="2018-08" db="EMBL/GenBank/DDBJ databases">
        <title>Fibrisoma montanum sp. nov., isolated from Danxia mountain soil.</title>
        <authorList>
            <person name="Huang Y."/>
        </authorList>
    </citation>
    <scope>NUCLEOTIDE SEQUENCE [LARGE SCALE GENOMIC DNA]</scope>
    <source>
        <strain evidence="3 4">HYT19</strain>
    </source>
</reference>
<organism evidence="3 4">
    <name type="scientific">Fibrisoma montanum</name>
    <dbReference type="NCBI Taxonomy" id="2305895"/>
    <lineage>
        <taxon>Bacteria</taxon>
        <taxon>Pseudomonadati</taxon>
        <taxon>Bacteroidota</taxon>
        <taxon>Cytophagia</taxon>
        <taxon>Cytophagales</taxon>
        <taxon>Spirosomataceae</taxon>
        <taxon>Fibrisoma</taxon>
    </lineage>
</organism>
<feature type="transmembrane region" description="Helical" evidence="1">
    <location>
        <begin position="115"/>
        <end position="139"/>
    </location>
</feature>
<keyword evidence="1" id="KW-1133">Transmembrane helix</keyword>
<comment type="caution">
    <text evidence="3">The sequence shown here is derived from an EMBL/GenBank/DDBJ whole genome shotgun (WGS) entry which is preliminary data.</text>
</comment>
<dbReference type="RefSeq" id="WP_119670317.1">
    <property type="nucleotide sequence ID" value="NZ_QXED01000007.1"/>
</dbReference>
<keyword evidence="1" id="KW-0472">Membrane</keyword>